<name>A0A1H3A031_9PROT</name>
<proteinExistence type="predicted"/>
<dbReference type="InterPro" id="IPR042047">
    <property type="entry name" value="SleB_dom1"/>
</dbReference>
<dbReference type="Proteomes" id="UP000183454">
    <property type="component" value="Unassembled WGS sequence"/>
</dbReference>
<evidence type="ECO:0000259" key="1">
    <source>
        <dbReference type="Pfam" id="PF07486"/>
    </source>
</evidence>
<keyword evidence="2" id="KW-0378">Hydrolase</keyword>
<dbReference type="AlphaFoldDB" id="A0A1H3A031"/>
<dbReference type="EMBL" id="FNNH01000105">
    <property type="protein sequence ID" value="SDX23057.1"/>
    <property type="molecule type" value="Genomic_DNA"/>
</dbReference>
<evidence type="ECO:0000313" key="3">
    <source>
        <dbReference type="Proteomes" id="UP000183454"/>
    </source>
</evidence>
<feature type="domain" description="Cell wall hydrolase SleB" evidence="1">
    <location>
        <begin position="59"/>
        <end position="170"/>
    </location>
</feature>
<accession>A0A1H3A031</accession>
<dbReference type="InterPro" id="IPR011105">
    <property type="entry name" value="Cell_wall_hydrolase_SleB"/>
</dbReference>
<reference evidence="2 3" key="1">
    <citation type="submission" date="2016-10" db="EMBL/GenBank/DDBJ databases">
        <authorList>
            <person name="de Groot N.N."/>
        </authorList>
    </citation>
    <scope>NUCLEOTIDE SEQUENCE [LARGE SCALE GENOMIC DNA]</scope>
    <source>
        <strain evidence="2 3">Nm110</strain>
    </source>
</reference>
<dbReference type="Gene3D" id="1.10.10.2520">
    <property type="entry name" value="Cell wall hydrolase SleB, domain 1"/>
    <property type="match status" value="1"/>
</dbReference>
<organism evidence="2 3">
    <name type="scientific">Nitrosomonas communis</name>
    <dbReference type="NCBI Taxonomy" id="44574"/>
    <lineage>
        <taxon>Bacteria</taxon>
        <taxon>Pseudomonadati</taxon>
        <taxon>Pseudomonadota</taxon>
        <taxon>Betaproteobacteria</taxon>
        <taxon>Nitrosomonadales</taxon>
        <taxon>Nitrosomonadaceae</taxon>
        <taxon>Nitrosomonas</taxon>
    </lineage>
</organism>
<evidence type="ECO:0000313" key="2">
    <source>
        <dbReference type="EMBL" id="SDX23057.1"/>
    </source>
</evidence>
<gene>
    <name evidence="2" type="ORF">SAMN05421882_11054</name>
</gene>
<sequence>MGFRSQILVTSLAAVCVLNRTASALEVKAPRQSAVLDCNVARQDETVCLACNIYFEARGESLRAQINVARVTLERLDSPAYPRTLCGVVWQPHQFSWTRDGKTDKVYDGDAWARALFLAGTMISDYRFGNKYTDSDKAMNGVLWYHSKKVKPKWSRKMRHHITDGEHIFYRKR</sequence>
<dbReference type="GO" id="GO:0016787">
    <property type="term" value="F:hydrolase activity"/>
    <property type="evidence" value="ECO:0007669"/>
    <property type="project" value="UniProtKB-KW"/>
</dbReference>
<protein>
    <submittedName>
        <fullName evidence="2">Cell Wall Hydrolase</fullName>
    </submittedName>
</protein>
<dbReference type="Pfam" id="PF07486">
    <property type="entry name" value="Hydrolase_2"/>
    <property type="match status" value="1"/>
</dbReference>